<dbReference type="SMART" id="SM00448">
    <property type="entry name" value="REC"/>
    <property type="match status" value="1"/>
</dbReference>
<dbReference type="SUPFAM" id="SSF52172">
    <property type="entry name" value="CheY-like"/>
    <property type="match status" value="1"/>
</dbReference>
<evidence type="ECO:0000313" key="11">
    <source>
        <dbReference type="EMBL" id="NYG60389.1"/>
    </source>
</evidence>
<evidence type="ECO:0000313" key="12">
    <source>
        <dbReference type="Proteomes" id="UP000540656"/>
    </source>
</evidence>
<dbReference type="PANTHER" id="PTHR48111:SF1">
    <property type="entry name" value="TWO-COMPONENT RESPONSE REGULATOR ORR33"/>
    <property type="match status" value="1"/>
</dbReference>
<dbReference type="GO" id="GO:0005829">
    <property type="term" value="C:cytosol"/>
    <property type="evidence" value="ECO:0007669"/>
    <property type="project" value="TreeGrafter"/>
</dbReference>
<dbReference type="RefSeq" id="WP_179503326.1">
    <property type="nucleotide sequence ID" value="NZ_JACCAA010000001.1"/>
</dbReference>
<dbReference type="Gene3D" id="3.40.50.2300">
    <property type="match status" value="1"/>
</dbReference>
<sequence length="305" mass="32685">MTATPATRMAVIIEDDADIRSLLDMVLTQSGFTTVMASNGADGVELVRKHKPLLTTLDVNMPGVDGFAAARLIREFSTGYLIMLSGLGDEIDVVAGLNAGADDYIVKPFRPRELRARIETLLRRPRVIEDHVAAMGAASAANPPLPPTTPPAPHAPDQTLGQPPVEPTPTPASTPSPATPTRASVAPVAPETSAGGSLHLNGLELNPESRTVLVDGRNVELTRSEFDLLESLFRSGRRVRSKADLVLVLRGESHVTSHYINDADKRGVEVHMANLRRKLGESATSPRWLETVRGVGYRTTAGTND</sequence>
<evidence type="ECO:0000256" key="1">
    <source>
        <dbReference type="ARBA" id="ARBA00022553"/>
    </source>
</evidence>
<feature type="modified residue" description="4-aspartylphosphate" evidence="6">
    <location>
        <position position="58"/>
    </location>
</feature>
<evidence type="ECO:0000256" key="4">
    <source>
        <dbReference type="ARBA" id="ARBA00023125"/>
    </source>
</evidence>
<dbReference type="CDD" id="cd17574">
    <property type="entry name" value="REC_OmpR"/>
    <property type="match status" value="1"/>
</dbReference>
<dbReference type="InterPro" id="IPR011006">
    <property type="entry name" value="CheY-like_superfamily"/>
</dbReference>
<dbReference type="InterPro" id="IPR001789">
    <property type="entry name" value="Sig_transdc_resp-reg_receiver"/>
</dbReference>
<dbReference type="PROSITE" id="PS50110">
    <property type="entry name" value="RESPONSE_REGULATORY"/>
    <property type="match status" value="1"/>
</dbReference>
<reference evidence="11 12" key="1">
    <citation type="submission" date="2020-07" db="EMBL/GenBank/DDBJ databases">
        <title>Sequencing the genomes of 1000 actinobacteria strains.</title>
        <authorList>
            <person name="Klenk H.-P."/>
        </authorList>
    </citation>
    <scope>NUCLEOTIDE SEQUENCE [LARGE SCALE GENOMIC DNA]</scope>
    <source>
        <strain evidence="11 12">DSM 23819</strain>
    </source>
</reference>
<dbReference type="GO" id="GO:0000976">
    <property type="term" value="F:transcription cis-regulatory region binding"/>
    <property type="evidence" value="ECO:0007669"/>
    <property type="project" value="TreeGrafter"/>
</dbReference>
<evidence type="ECO:0000259" key="9">
    <source>
        <dbReference type="PROSITE" id="PS50110"/>
    </source>
</evidence>
<dbReference type="Gene3D" id="1.10.10.10">
    <property type="entry name" value="Winged helix-like DNA-binding domain superfamily/Winged helix DNA-binding domain"/>
    <property type="match status" value="1"/>
</dbReference>
<dbReference type="AlphaFoldDB" id="A0A7Y9UUA4"/>
<keyword evidence="2" id="KW-0902">Two-component regulatory system</keyword>
<dbReference type="GO" id="GO:0032993">
    <property type="term" value="C:protein-DNA complex"/>
    <property type="evidence" value="ECO:0007669"/>
    <property type="project" value="TreeGrafter"/>
</dbReference>
<protein>
    <submittedName>
        <fullName evidence="11">DNA-binding response OmpR family regulator</fullName>
    </submittedName>
</protein>
<dbReference type="EMBL" id="JACCAA010000001">
    <property type="protein sequence ID" value="NYG60389.1"/>
    <property type="molecule type" value="Genomic_DNA"/>
</dbReference>
<evidence type="ECO:0000256" key="7">
    <source>
        <dbReference type="PROSITE-ProRule" id="PRU01091"/>
    </source>
</evidence>
<evidence type="ECO:0000256" key="8">
    <source>
        <dbReference type="SAM" id="MobiDB-lite"/>
    </source>
</evidence>
<feature type="region of interest" description="Disordered" evidence="8">
    <location>
        <begin position="138"/>
        <end position="202"/>
    </location>
</feature>
<dbReference type="InterPro" id="IPR016032">
    <property type="entry name" value="Sig_transdc_resp-reg_C-effctor"/>
</dbReference>
<keyword evidence="12" id="KW-1185">Reference proteome</keyword>
<name>A0A7Y9UUA4_9ACTN</name>
<evidence type="ECO:0000256" key="5">
    <source>
        <dbReference type="ARBA" id="ARBA00023163"/>
    </source>
</evidence>
<feature type="compositionally biased region" description="Pro residues" evidence="8">
    <location>
        <begin position="164"/>
        <end position="178"/>
    </location>
</feature>
<evidence type="ECO:0000259" key="10">
    <source>
        <dbReference type="PROSITE" id="PS51755"/>
    </source>
</evidence>
<evidence type="ECO:0000256" key="3">
    <source>
        <dbReference type="ARBA" id="ARBA00023015"/>
    </source>
</evidence>
<accession>A0A7Y9UUA4</accession>
<dbReference type="PANTHER" id="PTHR48111">
    <property type="entry name" value="REGULATOR OF RPOS"/>
    <property type="match status" value="1"/>
</dbReference>
<dbReference type="GO" id="GO:0006355">
    <property type="term" value="P:regulation of DNA-templated transcription"/>
    <property type="evidence" value="ECO:0007669"/>
    <property type="project" value="InterPro"/>
</dbReference>
<keyword evidence="4 7" id="KW-0238">DNA-binding</keyword>
<feature type="domain" description="Response regulatory" evidence="9">
    <location>
        <begin position="9"/>
        <end position="122"/>
    </location>
</feature>
<dbReference type="InterPro" id="IPR039420">
    <property type="entry name" value="WalR-like"/>
</dbReference>
<evidence type="ECO:0000256" key="6">
    <source>
        <dbReference type="PROSITE-ProRule" id="PRU00169"/>
    </source>
</evidence>
<feature type="compositionally biased region" description="Low complexity" evidence="8">
    <location>
        <begin position="179"/>
        <end position="190"/>
    </location>
</feature>
<gene>
    <name evidence="11" type="ORF">BJ980_003312</name>
</gene>
<dbReference type="PROSITE" id="PS51755">
    <property type="entry name" value="OMPR_PHOB"/>
    <property type="match status" value="1"/>
</dbReference>
<keyword evidence="1 6" id="KW-0597">Phosphoprotein</keyword>
<dbReference type="Pfam" id="PF00486">
    <property type="entry name" value="Trans_reg_C"/>
    <property type="match status" value="1"/>
</dbReference>
<dbReference type="Pfam" id="PF00072">
    <property type="entry name" value="Response_reg"/>
    <property type="match status" value="1"/>
</dbReference>
<proteinExistence type="predicted"/>
<dbReference type="GO" id="GO:0000156">
    <property type="term" value="F:phosphorelay response regulator activity"/>
    <property type="evidence" value="ECO:0007669"/>
    <property type="project" value="TreeGrafter"/>
</dbReference>
<dbReference type="CDD" id="cd00383">
    <property type="entry name" value="trans_reg_C"/>
    <property type="match status" value="1"/>
</dbReference>
<dbReference type="InterPro" id="IPR036388">
    <property type="entry name" value="WH-like_DNA-bd_sf"/>
</dbReference>
<organism evidence="11 12">
    <name type="scientific">Nocardioides daedukensis</name>
    <dbReference type="NCBI Taxonomy" id="634462"/>
    <lineage>
        <taxon>Bacteria</taxon>
        <taxon>Bacillati</taxon>
        <taxon>Actinomycetota</taxon>
        <taxon>Actinomycetes</taxon>
        <taxon>Propionibacteriales</taxon>
        <taxon>Nocardioidaceae</taxon>
        <taxon>Nocardioides</taxon>
    </lineage>
</organism>
<evidence type="ECO:0000256" key="2">
    <source>
        <dbReference type="ARBA" id="ARBA00023012"/>
    </source>
</evidence>
<feature type="DNA-binding region" description="OmpR/PhoB-type" evidence="7">
    <location>
        <begin position="195"/>
        <end position="301"/>
    </location>
</feature>
<dbReference type="SUPFAM" id="SSF46894">
    <property type="entry name" value="C-terminal effector domain of the bipartite response regulators"/>
    <property type="match status" value="1"/>
</dbReference>
<feature type="domain" description="OmpR/PhoB-type" evidence="10">
    <location>
        <begin position="195"/>
        <end position="301"/>
    </location>
</feature>
<feature type="compositionally biased region" description="Pro residues" evidence="8">
    <location>
        <begin position="143"/>
        <end position="154"/>
    </location>
</feature>
<comment type="caution">
    <text evidence="11">The sequence shown here is derived from an EMBL/GenBank/DDBJ whole genome shotgun (WGS) entry which is preliminary data.</text>
</comment>
<dbReference type="SMART" id="SM00862">
    <property type="entry name" value="Trans_reg_C"/>
    <property type="match status" value="1"/>
</dbReference>
<keyword evidence="5" id="KW-0804">Transcription</keyword>
<dbReference type="InterPro" id="IPR001867">
    <property type="entry name" value="OmpR/PhoB-type_DNA-bd"/>
</dbReference>
<keyword evidence="3" id="KW-0805">Transcription regulation</keyword>
<dbReference type="Proteomes" id="UP000540656">
    <property type="component" value="Unassembled WGS sequence"/>
</dbReference>